<evidence type="ECO:0000313" key="1">
    <source>
        <dbReference type="EMBL" id="JAR96847.1"/>
    </source>
</evidence>
<reference evidence="1" key="1">
    <citation type="submission" date="2016-04" db="EMBL/GenBank/DDBJ databases">
        <authorList>
            <person name="Calderon-Fernandez G.M.Sr."/>
        </authorList>
    </citation>
    <scope>NUCLEOTIDE SEQUENCE</scope>
    <source>
        <strain evidence="1">Int1</strain>
        <tissue evidence="1">Integument</tissue>
    </source>
</reference>
<accession>A0A161MHW8</accession>
<dbReference type="EMBL" id="GEMB01006496">
    <property type="protein sequence ID" value="JAR96847.1"/>
    <property type="molecule type" value="Transcribed_RNA"/>
</dbReference>
<protein>
    <submittedName>
        <fullName evidence="1">Pre-mrna cleavage complex 2 protein pcf11</fullName>
    </submittedName>
</protein>
<dbReference type="AlphaFoldDB" id="A0A161MHW8"/>
<proteinExistence type="predicted"/>
<feature type="non-terminal residue" evidence="1">
    <location>
        <position position="170"/>
    </location>
</feature>
<feature type="non-terminal residue" evidence="1">
    <location>
        <position position="1"/>
    </location>
</feature>
<organism evidence="1">
    <name type="scientific">Triatoma infestans</name>
    <name type="common">Assassin bug</name>
    <dbReference type="NCBI Taxonomy" id="30076"/>
    <lineage>
        <taxon>Eukaryota</taxon>
        <taxon>Metazoa</taxon>
        <taxon>Ecdysozoa</taxon>
        <taxon>Arthropoda</taxon>
        <taxon>Hexapoda</taxon>
        <taxon>Insecta</taxon>
        <taxon>Pterygota</taxon>
        <taxon>Neoptera</taxon>
        <taxon>Paraneoptera</taxon>
        <taxon>Hemiptera</taxon>
        <taxon>Heteroptera</taxon>
        <taxon>Panheteroptera</taxon>
        <taxon>Cimicomorpha</taxon>
        <taxon>Reduviidae</taxon>
        <taxon>Triatominae</taxon>
        <taxon>Triatoma</taxon>
    </lineage>
</organism>
<sequence length="170" mass="17806">INGMPFKFEFGGVPVPIFLHGEKHFLRLSVLPAGIRPGYITIVNMEGGRLPSPAPADVTVQQPTVGPPVVSTAGNVFSYGKNSYKAVGSEQPLELLTSLMPTAMAPLADHSYAVEHEPTNSTTMAPTPASGAPNLGNINVIELFQKLVASGIVPPVGQKETTSAEDEDGT</sequence>
<reference evidence="1" key="2">
    <citation type="journal article" date="2017" name="J. Med. Entomol.">
        <title>Transcriptome Analysis of the Triatoma infestans (Hemiptera: Reduviidae) Integument.</title>
        <authorList>
            <person name="Calderon-Fernandez G.M."/>
            <person name="Moriconi D.E."/>
            <person name="Dulbecco A.B."/>
            <person name="Juarez M.P."/>
        </authorList>
    </citation>
    <scope>NUCLEOTIDE SEQUENCE</scope>
    <source>
        <strain evidence="1">Int1</strain>
        <tissue evidence="1">Integument</tissue>
    </source>
</reference>
<name>A0A161MHW8_TRIIF</name>